<dbReference type="CDD" id="cd15482">
    <property type="entry name" value="Sialidase_non-viral"/>
    <property type="match status" value="1"/>
</dbReference>
<gene>
    <name evidence="1" type="ordered locus">SRH_02985</name>
</gene>
<dbReference type="Gene3D" id="2.120.10.10">
    <property type="match status" value="1"/>
</dbReference>
<dbReference type="RefSeq" id="WP_014335694.1">
    <property type="nucleotide sequence ID" value="NC_017519.1"/>
</dbReference>
<dbReference type="SUPFAM" id="SSF50939">
    <property type="entry name" value="Sialidases"/>
    <property type="match status" value="1"/>
</dbReference>
<protein>
    <submittedName>
        <fullName evidence="1">Uncharacterized protein</fullName>
    </submittedName>
</protein>
<keyword evidence="2" id="KW-1185">Reference proteome</keyword>
<evidence type="ECO:0000313" key="2">
    <source>
        <dbReference type="Proteomes" id="UP000008738"/>
    </source>
</evidence>
<dbReference type="InterPro" id="IPR036278">
    <property type="entry name" value="Sialidase_sf"/>
</dbReference>
<accession>A0ABM5M6K2</accession>
<evidence type="ECO:0000313" key="1">
    <source>
        <dbReference type="EMBL" id="AEC46139.1"/>
    </source>
</evidence>
<dbReference type="Proteomes" id="UP000008738">
    <property type="component" value="Chromosome"/>
</dbReference>
<organism evidence="1 2">
    <name type="scientific">Mesomycoplasma hyorhinis (strain MCLD)</name>
    <name type="common">Mycoplasma hyorhinis</name>
    <dbReference type="NCBI Taxonomy" id="936139"/>
    <lineage>
        <taxon>Bacteria</taxon>
        <taxon>Bacillati</taxon>
        <taxon>Mycoplasmatota</taxon>
        <taxon>Mycoplasmoidales</taxon>
        <taxon>Metamycoplasmataceae</taxon>
        <taxon>Mesomycoplasma</taxon>
    </lineage>
</organism>
<sequence>MLASTGLDVIVVKLKEFENSIDVLATQKEGNHNTNSTSASNQTQPVVVSSLEEKRSKIKQDLYSSMLERQHFNIKKLSSSSSSLSSKEYGYYSFVNPRIKKLADGEVLLSADGREFNDKDINNRINQVLLHSEDGRSTWDKNITQIVSVGGGKTNIGTANSESFIEVTNPKNPPEKN</sequence>
<name>A0ABM5M6K2_MESHM</name>
<proteinExistence type="predicted"/>
<dbReference type="EMBL" id="CP002669">
    <property type="protein sequence ID" value="AEC46139.1"/>
    <property type="molecule type" value="Genomic_DNA"/>
</dbReference>
<reference evidence="1 2" key="1">
    <citation type="journal article" date="2011" name="J. Bacteriol.">
        <title>Genome analysis of a Mycoplasma hyorhinis strain derived from a primary human melanoma cell line.</title>
        <authorList>
            <person name="Kornspan J.D."/>
            <person name="Lysnyansky I."/>
            <person name="Kahan T."/>
            <person name="Herrmann R."/>
            <person name="Rottem S."/>
            <person name="Nir-Paz R."/>
        </authorList>
    </citation>
    <scope>NUCLEOTIDE SEQUENCE [LARGE SCALE GENOMIC DNA]</scope>
    <source>
        <strain evidence="1 2">MCLD</strain>
    </source>
</reference>